<dbReference type="GO" id="GO:0016787">
    <property type="term" value="F:hydrolase activity"/>
    <property type="evidence" value="ECO:0007669"/>
    <property type="project" value="UniProtKB-KW"/>
</dbReference>
<keyword evidence="8" id="KW-0276">Fatty acid metabolism</keyword>
<evidence type="ECO:0000256" key="13">
    <source>
        <dbReference type="ARBA" id="ARBA00035852"/>
    </source>
</evidence>
<evidence type="ECO:0000256" key="1">
    <source>
        <dbReference type="ARBA" id="ARBA00004170"/>
    </source>
</evidence>
<dbReference type="AlphaFoldDB" id="A0AAE3Z8G5"/>
<comment type="catalytic activity">
    <reaction evidence="14">
        <text>(9Z)-octadecenoyl-CoA + H2O = (9Z)-octadecenoate + CoA + H(+)</text>
        <dbReference type="Rhea" id="RHEA:40139"/>
        <dbReference type="ChEBI" id="CHEBI:15377"/>
        <dbReference type="ChEBI" id="CHEBI:15378"/>
        <dbReference type="ChEBI" id="CHEBI:30823"/>
        <dbReference type="ChEBI" id="CHEBI:57287"/>
        <dbReference type="ChEBI" id="CHEBI:57387"/>
    </reaction>
    <physiologicalReaction direction="left-to-right" evidence="14">
        <dbReference type="Rhea" id="RHEA:40140"/>
    </physiologicalReaction>
</comment>
<accession>A0AAE3Z8G5</accession>
<evidence type="ECO:0000256" key="12">
    <source>
        <dbReference type="ARBA" id="ARBA00023273"/>
    </source>
</evidence>
<evidence type="ECO:0000259" key="24">
    <source>
        <dbReference type="Pfam" id="PF03061"/>
    </source>
</evidence>
<evidence type="ECO:0000256" key="5">
    <source>
        <dbReference type="ARBA" id="ARBA00022490"/>
    </source>
</evidence>
<dbReference type="Gene3D" id="3.10.129.10">
    <property type="entry name" value="Hotdog Thioesterase"/>
    <property type="match status" value="1"/>
</dbReference>
<dbReference type="InterPro" id="IPR029069">
    <property type="entry name" value="HotDog_dom_sf"/>
</dbReference>
<keyword evidence="11" id="KW-0472">Membrane</keyword>
<dbReference type="Proteomes" id="UP001180845">
    <property type="component" value="Unassembled WGS sequence"/>
</dbReference>
<keyword evidence="5" id="KW-0963">Cytoplasm</keyword>
<gene>
    <name evidence="25" type="ORF">JOF55_000439</name>
</gene>
<dbReference type="RefSeq" id="WP_310268725.1">
    <property type="nucleotide sequence ID" value="NZ_JAVDXW010000001.1"/>
</dbReference>
<dbReference type="EMBL" id="JAVDXW010000001">
    <property type="protein sequence ID" value="MDR7300258.1"/>
    <property type="molecule type" value="Genomic_DNA"/>
</dbReference>
<comment type="catalytic activity">
    <reaction evidence="20">
        <text>hexadecanoyl-CoA + H2O = hexadecanoate + CoA + H(+)</text>
        <dbReference type="Rhea" id="RHEA:16645"/>
        <dbReference type="ChEBI" id="CHEBI:7896"/>
        <dbReference type="ChEBI" id="CHEBI:15377"/>
        <dbReference type="ChEBI" id="CHEBI:15378"/>
        <dbReference type="ChEBI" id="CHEBI:57287"/>
        <dbReference type="ChEBI" id="CHEBI:57379"/>
        <dbReference type="EC" id="3.1.2.2"/>
    </reaction>
    <physiologicalReaction direction="left-to-right" evidence="20">
        <dbReference type="Rhea" id="RHEA:16646"/>
    </physiologicalReaction>
</comment>
<comment type="catalytic activity">
    <reaction evidence="13">
        <text>(5Z,8Z,11Z,14Z)-eicosatetraenoyl-CoA + H2O = (5Z,8Z,11Z,14Z)-eicosatetraenoate + CoA + H(+)</text>
        <dbReference type="Rhea" id="RHEA:40151"/>
        <dbReference type="ChEBI" id="CHEBI:15377"/>
        <dbReference type="ChEBI" id="CHEBI:15378"/>
        <dbReference type="ChEBI" id="CHEBI:32395"/>
        <dbReference type="ChEBI" id="CHEBI:57287"/>
        <dbReference type="ChEBI" id="CHEBI:57368"/>
    </reaction>
    <physiologicalReaction direction="left-to-right" evidence="13">
        <dbReference type="Rhea" id="RHEA:40152"/>
    </physiologicalReaction>
</comment>
<evidence type="ECO:0000256" key="8">
    <source>
        <dbReference type="ARBA" id="ARBA00022832"/>
    </source>
</evidence>
<dbReference type="CDD" id="cd03443">
    <property type="entry name" value="PaaI_thioesterase"/>
    <property type="match status" value="1"/>
</dbReference>
<dbReference type="PANTHER" id="PTHR12418:SF19">
    <property type="entry name" value="ACYL-COENZYME A THIOESTERASE THEM4"/>
    <property type="match status" value="1"/>
</dbReference>
<evidence type="ECO:0000256" key="3">
    <source>
        <dbReference type="ARBA" id="ARBA00004632"/>
    </source>
</evidence>
<evidence type="ECO:0000256" key="17">
    <source>
        <dbReference type="ARBA" id="ARBA00040123"/>
    </source>
</evidence>
<evidence type="ECO:0000256" key="7">
    <source>
        <dbReference type="ARBA" id="ARBA00022801"/>
    </source>
</evidence>
<evidence type="ECO:0000256" key="14">
    <source>
        <dbReference type="ARBA" id="ARBA00037002"/>
    </source>
</evidence>
<proteinExistence type="inferred from homology"/>
<keyword evidence="6" id="KW-0053">Apoptosis</keyword>
<evidence type="ECO:0000256" key="23">
    <source>
        <dbReference type="ARBA" id="ARBA00048180"/>
    </source>
</evidence>
<dbReference type="EC" id="3.1.2.2" evidence="16"/>
<name>A0AAE3Z8G5_9ACTN</name>
<dbReference type="SUPFAM" id="SSF54637">
    <property type="entry name" value="Thioesterase/thiol ester dehydrase-isomerase"/>
    <property type="match status" value="1"/>
</dbReference>
<dbReference type="PANTHER" id="PTHR12418">
    <property type="entry name" value="ACYL-COENZYME A THIOESTERASE THEM4"/>
    <property type="match status" value="1"/>
</dbReference>
<evidence type="ECO:0000256" key="16">
    <source>
        <dbReference type="ARBA" id="ARBA00038848"/>
    </source>
</evidence>
<keyword evidence="10" id="KW-0443">Lipid metabolism</keyword>
<keyword evidence="7" id="KW-0378">Hydrolase</keyword>
<sequence length="225" mass="24571">MSDSVADVHERRQAARELGSVLRELNEAAVSTEVDAETLLEVARQARELIPPLEKASRSRQQVPSIDSLREGRRMYNPAMGPGNPFAAPMSVELVDGVAIGTCTLGLIHEGPHSYAHGGVSALLLDQILGYAHSTRGRPGMTVDLSVRYRRPVPLRTPLRIAGWHQQTETSARRSSPVATIATAEDPKTVLVEAEGTFLVPSDEQLRRLFGESSQWTEARGMARD</sequence>
<comment type="similarity">
    <text evidence="15">Belongs to the THEM4/THEM5 thioesterase family.</text>
</comment>
<comment type="catalytic activity">
    <reaction evidence="21">
        <text>decanoyl-CoA + H2O = decanoate + CoA + H(+)</text>
        <dbReference type="Rhea" id="RHEA:40059"/>
        <dbReference type="ChEBI" id="CHEBI:15377"/>
        <dbReference type="ChEBI" id="CHEBI:15378"/>
        <dbReference type="ChEBI" id="CHEBI:27689"/>
        <dbReference type="ChEBI" id="CHEBI:57287"/>
        <dbReference type="ChEBI" id="CHEBI:61430"/>
    </reaction>
    <physiologicalReaction direction="left-to-right" evidence="21">
        <dbReference type="Rhea" id="RHEA:40060"/>
    </physiologicalReaction>
</comment>
<comment type="catalytic activity">
    <reaction evidence="19">
        <text>octanoyl-CoA + H2O = octanoate + CoA + H(+)</text>
        <dbReference type="Rhea" id="RHEA:30143"/>
        <dbReference type="ChEBI" id="CHEBI:15377"/>
        <dbReference type="ChEBI" id="CHEBI:15378"/>
        <dbReference type="ChEBI" id="CHEBI:25646"/>
        <dbReference type="ChEBI" id="CHEBI:57287"/>
        <dbReference type="ChEBI" id="CHEBI:57386"/>
    </reaction>
    <physiologicalReaction direction="left-to-right" evidence="19">
        <dbReference type="Rhea" id="RHEA:30144"/>
    </physiologicalReaction>
</comment>
<keyword evidence="26" id="KW-1185">Reference proteome</keyword>
<evidence type="ECO:0000256" key="21">
    <source>
        <dbReference type="ARBA" id="ARBA00047969"/>
    </source>
</evidence>
<comment type="catalytic activity">
    <reaction evidence="23">
        <text>tetradecanoyl-CoA + H2O = tetradecanoate + CoA + H(+)</text>
        <dbReference type="Rhea" id="RHEA:40119"/>
        <dbReference type="ChEBI" id="CHEBI:15377"/>
        <dbReference type="ChEBI" id="CHEBI:15378"/>
        <dbReference type="ChEBI" id="CHEBI:30807"/>
        <dbReference type="ChEBI" id="CHEBI:57287"/>
        <dbReference type="ChEBI" id="CHEBI:57385"/>
    </reaction>
    <physiologicalReaction direction="left-to-right" evidence="23">
        <dbReference type="Rhea" id="RHEA:40120"/>
    </physiologicalReaction>
</comment>
<evidence type="ECO:0000313" key="26">
    <source>
        <dbReference type="Proteomes" id="UP001180845"/>
    </source>
</evidence>
<evidence type="ECO:0000256" key="15">
    <source>
        <dbReference type="ARBA" id="ARBA00038456"/>
    </source>
</evidence>
<keyword evidence="9" id="KW-0809">Transit peptide</keyword>
<comment type="catalytic activity">
    <reaction evidence="22">
        <text>dodecanoyl-CoA + H2O = dodecanoate + CoA + H(+)</text>
        <dbReference type="Rhea" id="RHEA:30135"/>
        <dbReference type="ChEBI" id="CHEBI:15377"/>
        <dbReference type="ChEBI" id="CHEBI:15378"/>
        <dbReference type="ChEBI" id="CHEBI:18262"/>
        <dbReference type="ChEBI" id="CHEBI:57287"/>
        <dbReference type="ChEBI" id="CHEBI:57375"/>
    </reaction>
    <physiologicalReaction direction="left-to-right" evidence="22">
        <dbReference type="Rhea" id="RHEA:30136"/>
    </physiologicalReaction>
</comment>
<dbReference type="Pfam" id="PF03061">
    <property type="entry name" value="4HBT"/>
    <property type="match status" value="1"/>
</dbReference>
<evidence type="ECO:0000256" key="10">
    <source>
        <dbReference type="ARBA" id="ARBA00023098"/>
    </source>
</evidence>
<evidence type="ECO:0000256" key="18">
    <source>
        <dbReference type="ARBA" id="ARBA00043210"/>
    </source>
</evidence>
<evidence type="ECO:0000256" key="9">
    <source>
        <dbReference type="ARBA" id="ARBA00022946"/>
    </source>
</evidence>
<comment type="caution">
    <text evidence="25">The sequence shown here is derived from an EMBL/GenBank/DDBJ whole genome shotgun (WGS) entry which is preliminary data.</text>
</comment>
<evidence type="ECO:0000313" key="25">
    <source>
        <dbReference type="EMBL" id="MDR7300258.1"/>
    </source>
</evidence>
<evidence type="ECO:0000256" key="19">
    <source>
        <dbReference type="ARBA" id="ARBA00047588"/>
    </source>
</evidence>
<evidence type="ECO:0000256" key="4">
    <source>
        <dbReference type="ARBA" id="ARBA00022475"/>
    </source>
</evidence>
<evidence type="ECO:0000256" key="11">
    <source>
        <dbReference type="ARBA" id="ARBA00023136"/>
    </source>
</evidence>
<keyword evidence="4" id="KW-1003">Cell membrane</keyword>
<evidence type="ECO:0000256" key="6">
    <source>
        <dbReference type="ARBA" id="ARBA00022703"/>
    </source>
</evidence>
<comment type="subcellular location">
    <subcellularLocation>
        <location evidence="3">Cell projection</location>
        <location evidence="3">Ruffle membrane</location>
    </subcellularLocation>
    <subcellularLocation>
        <location evidence="2">Cytoplasm</location>
    </subcellularLocation>
    <subcellularLocation>
        <location evidence="1">Membrane</location>
        <topology evidence="1">Peripheral membrane protein</topology>
    </subcellularLocation>
</comment>
<dbReference type="GO" id="GO:0005737">
    <property type="term" value="C:cytoplasm"/>
    <property type="evidence" value="ECO:0007669"/>
    <property type="project" value="UniProtKB-SubCell"/>
</dbReference>
<keyword evidence="12" id="KW-0966">Cell projection</keyword>
<evidence type="ECO:0000256" key="22">
    <source>
        <dbReference type="ARBA" id="ARBA00048074"/>
    </source>
</evidence>
<feature type="domain" description="Thioesterase" evidence="24">
    <location>
        <begin position="114"/>
        <end position="165"/>
    </location>
</feature>
<dbReference type="GO" id="GO:0006631">
    <property type="term" value="P:fatty acid metabolic process"/>
    <property type="evidence" value="ECO:0007669"/>
    <property type="project" value="UniProtKB-KW"/>
</dbReference>
<dbReference type="InterPro" id="IPR052365">
    <property type="entry name" value="THEM4/THEM5_acyl-CoA_thioest"/>
</dbReference>
<dbReference type="InterPro" id="IPR006683">
    <property type="entry name" value="Thioestr_dom"/>
</dbReference>
<protein>
    <recommendedName>
        <fullName evidence="17">Acyl-coenzyme A thioesterase THEM4</fullName>
        <ecNumber evidence="16">3.1.2.2</ecNumber>
    </recommendedName>
    <alternativeName>
        <fullName evidence="18">Thioesterase superfamily member 4</fullName>
    </alternativeName>
</protein>
<evidence type="ECO:0000256" key="20">
    <source>
        <dbReference type="ARBA" id="ARBA00047734"/>
    </source>
</evidence>
<organism evidence="25 26">
    <name type="scientific">Haloactinomyces albus</name>
    <dbReference type="NCBI Taxonomy" id="1352928"/>
    <lineage>
        <taxon>Bacteria</taxon>
        <taxon>Bacillati</taxon>
        <taxon>Actinomycetota</taxon>
        <taxon>Actinomycetes</taxon>
        <taxon>Actinopolysporales</taxon>
        <taxon>Actinopolysporaceae</taxon>
        <taxon>Haloactinomyces</taxon>
    </lineage>
</organism>
<evidence type="ECO:0000256" key="2">
    <source>
        <dbReference type="ARBA" id="ARBA00004496"/>
    </source>
</evidence>
<dbReference type="GO" id="GO:0016020">
    <property type="term" value="C:membrane"/>
    <property type="evidence" value="ECO:0007669"/>
    <property type="project" value="UniProtKB-SubCell"/>
</dbReference>
<reference evidence="25" key="1">
    <citation type="submission" date="2023-07" db="EMBL/GenBank/DDBJ databases">
        <title>Sequencing the genomes of 1000 actinobacteria strains.</title>
        <authorList>
            <person name="Klenk H.-P."/>
        </authorList>
    </citation>
    <scope>NUCLEOTIDE SEQUENCE</scope>
    <source>
        <strain evidence="25">DSM 45977</strain>
    </source>
</reference>